<dbReference type="SUPFAM" id="SSF141694">
    <property type="entry name" value="AF2212/PG0164-like"/>
    <property type="match status" value="1"/>
</dbReference>
<organism evidence="1 2">
    <name type="scientific">Turicibacter bilis</name>
    <dbReference type="NCBI Taxonomy" id="2735723"/>
    <lineage>
        <taxon>Bacteria</taxon>
        <taxon>Bacillati</taxon>
        <taxon>Bacillota</taxon>
        <taxon>Erysipelotrichia</taxon>
        <taxon>Erysipelotrichales</taxon>
        <taxon>Turicibacteraceae</taxon>
        <taxon>Turicibacter</taxon>
    </lineage>
</organism>
<dbReference type="Gene3D" id="2.40.30.100">
    <property type="entry name" value="AF2212/PG0164-like"/>
    <property type="match status" value="1"/>
</dbReference>
<proteinExistence type="predicted"/>
<dbReference type="InterPro" id="IPR015018">
    <property type="entry name" value="DUF1905"/>
</dbReference>
<name>A0ABY5JG38_9FIRM</name>
<sequence length="152" mass="17782">MQKFNAKIIEAPRGGAYVEIPFNVEDIYHAKRVKVKALFETIEYRGSLVKMGTDCHILGMPKAIREKLNKQIGDSVSVTIEKDEEERIIELPVEFKEILHQETEALAFWETLSYSNQKKYMTWITSAKKEDTKMKRIESAIQKLINKERYVR</sequence>
<dbReference type="Pfam" id="PF13376">
    <property type="entry name" value="OmdA"/>
    <property type="match status" value="1"/>
</dbReference>
<evidence type="ECO:0000313" key="2">
    <source>
        <dbReference type="Proteomes" id="UP001058016"/>
    </source>
</evidence>
<evidence type="ECO:0000313" key="1">
    <source>
        <dbReference type="EMBL" id="UUF05208.1"/>
    </source>
</evidence>
<gene>
    <name evidence="1" type="ORF">J0J69_08895</name>
</gene>
<reference evidence="1 2" key="1">
    <citation type="submission" date="2021-03" db="EMBL/GenBank/DDBJ databases">
        <title>Comparative Genomics and Metabolomics in the genus Turicibacter.</title>
        <authorList>
            <person name="Maki J."/>
            <person name="Looft T."/>
        </authorList>
    </citation>
    <scope>NUCLEOTIDE SEQUENCE [LARGE SCALE GENOMIC DNA]</scope>
    <source>
        <strain evidence="1 2">MMM721</strain>
    </source>
</reference>
<dbReference type="EMBL" id="CP071249">
    <property type="protein sequence ID" value="UUF05208.1"/>
    <property type="molecule type" value="Genomic_DNA"/>
</dbReference>
<dbReference type="RefSeq" id="WP_055304542.1">
    <property type="nucleotide sequence ID" value="NZ_CP071249.1"/>
</dbReference>
<dbReference type="InterPro" id="IPR037079">
    <property type="entry name" value="AF2212/PG0164-like_sf"/>
</dbReference>
<protein>
    <submittedName>
        <fullName evidence="1">DUF1905 domain-containing protein</fullName>
    </submittedName>
</protein>
<dbReference type="Proteomes" id="UP001058016">
    <property type="component" value="Chromosome"/>
</dbReference>
<keyword evidence="2" id="KW-1185">Reference proteome</keyword>
<dbReference type="Pfam" id="PF08922">
    <property type="entry name" value="DUF1905"/>
    <property type="match status" value="1"/>
</dbReference>
<accession>A0ABY5JG38</accession>